<accession>A0ABT8KFZ4</accession>
<feature type="transmembrane region" description="Helical" evidence="7">
    <location>
        <begin position="146"/>
        <end position="165"/>
    </location>
</feature>
<feature type="transmembrane region" description="Helical" evidence="7">
    <location>
        <begin position="203"/>
        <end position="230"/>
    </location>
</feature>
<feature type="transmembrane region" description="Helical" evidence="7">
    <location>
        <begin position="115"/>
        <end position="134"/>
    </location>
</feature>
<evidence type="ECO:0000313" key="9">
    <source>
        <dbReference type="EMBL" id="MDN4616353.1"/>
    </source>
</evidence>
<dbReference type="InterPro" id="IPR039309">
    <property type="entry name" value="BT1"/>
</dbReference>
<feature type="transmembrane region" description="Helical" evidence="7">
    <location>
        <begin position="451"/>
        <end position="469"/>
    </location>
</feature>
<evidence type="ECO:0000256" key="3">
    <source>
        <dbReference type="ARBA" id="ARBA00022448"/>
    </source>
</evidence>
<dbReference type="PROSITE" id="PS50850">
    <property type="entry name" value="MFS"/>
    <property type="match status" value="1"/>
</dbReference>
<comment type="subcellular location">
    <subcellularLocation>
        <location evidence="1">Cell membrane</location>
        <topology evidence="1">Multi-pass membrane protein</topology>
    </subcellularLocation>
</comment>
<dbReference type="InterPro" id="IPR011701">
    <property type="entry name" value="MFS"/>
</dbReference>
<evidence type="ECO:0000313" key="10">
    <source>
        <dbReference type="Proteomes" id="UP001174208"/>
    </source>
</evidence>
<comment type="caution">
    <text evidence="9">The sequence shown here is derived from an EMBL/GenBank/DDBJ whole genome shotgun (WGS) entry which is preliminary data.</text>
</comment>
<gene>
    <name evidence="9" type="ORF">P5G50_18035</name>
</gene>
<dbReference type="Pfam" id="PF07690">
    <property type="entry name" value="MFS_1"/>
    <property type="match status" value="1"/>
</dbReference>
<evidence type="ECO:0000256" key="2">
    <source>
        <dbReference type="ARBA" id="ARBA00007015"/>
    </source>
</evidence>
<keyword evidence="10" id="KW-1185">Reference proteome</keyword>
<feature type="transmembrane region" description="Helical" evidence="7">
    <location>
        <begin position="359"/>
        <end position="377"/>
    </location>
</feature>
<dbReference type="Proteomes" id="UP001174208">
    <property type="component" value="Unassembled WGS sequence"/>
</dbReference>
<evidence type="ECO:0000256" key="5">
    <source>
        <dbReference type="ARBA" id="ARBA00022989"/>
    </source>
</evidence>
<reference evidence="9" key="1">
    <citation type="submission" date="2023-06" db="EMBL/GenBank/DDBJ databases">
        <title>MT1 and MT2 Draft Genomes of Novel Species.</title>
        <authorList>
            <person name="Venkateswaran K."/>
        </authorList>
    </citation>
    <scope>NUCLEOTIDE SEQUENCE</scope>
    <source>
        <strain evidence="9">F6_8S_P_1B</strain>
    </source>
</reference>
<feature type="transmembrane region" description="Helical" evidence="7">
    <location>
        <begin position="30"/>
        <end position="52"/>
    </location>
</feature>
<feature type="transmembrane region" description="Helical" evidence="7">
    <location>
        <begin position="327"/>
        <end position="347"/>
    </location>
</feature>
<evidence type="ECO:0000256" key="6">
    <source>
        <dbReference type="ARBA" id="ARBA00023136"/>
    </source>
</evidence>
<dbReference type="Pfam" id="PF03092">
    <property type="entry name" value="BT1"/>
    <property type="match status" value="1"/>
</dbReference>
<organism evidence="9 10">
    <name type="scientific">Leifsonia williamsii</name>
    <dbReference type="NCBI Taxonomy" id="3035919"/>
    <lineage>
        <taxon>Bacteria</taxon>
        <taxon>Bacillati</taxon>
        <taxon>Actinomycetota</taxon>
        <taxon>Actinomycetes</taxon>
        <taxon>Micrococcales</taxon>
        <taxon>Microbacteriaceae</taxon>
        <taxon>Leifsonia</taxon>
    </lineage>
</organism>
<keyword evidence="5 7" id="KW-1133">Transmembrane helix</keyword>
<keyword evidence="6 7" id="KW-0472">Membrane</keyword>
<feature type="transmembrane region" description="Helical" evidence="7">
    <location>
        <begin position="427"/>
        <end position="445"/>
    </location>
</feature>
<keyword evidence="4 7" id="KW-0812">Transmembrane</keyword>
<evidence type="ECO:0000259" key="8">
    <source>
        <dbReference type="PROSITE" id="PS50850"/>
    </source>
</evidence>
<feature type="transmembrane region" description="Helical" evidence="7">
    <location>
        <begin position="294"/>
        <end position="315"/>
    </location>
</feature>
<dbReference type="RefSeq" id="WP_301209533.1">
    <property type="nucleotide sequence ID" value="NZ_JAROCF010000001.1"/>
</dbReference>
<feature type="transmembrane region" description="Helical" evidence="7">
    <location>
        <begin position="383"/>
        <end position="406"/>
    </location>
</feature>
<feature type="transmembrane region" description="Helical" evidence="7">
    <location>
        <begin position="236"/>
        <end position="255"/>
    </location>
</feature>
<dbReference type="InterPro" id="IPR020846">
    <property type="entry name" value="MFS_dom"/>
</dbReference>
<feature type="domain" description="Major facilitator superfamily (MFS) profile" evidence="8">
    <location>
        <begin position="46"/>
        <end position="473"/>
    </location>
</feature>
<dbReference type="PANTHER" id="PTHR23528:SF1">
    <property type="entry name" value="MAJOR FACILITATOR SUPERFAMILY (MFS) PROFILE DOMAIN-CONTAINING PROTEIN"/>
    <property type="match status" value="1"/>
</dbReference>
<dbReference type="Gene3D" id="1.20.1250.20">
    <property type="entry name" value="MFS general substrate transporter like domains"/>
    <property type="match status" value="2"/>
</dbReference>
<evidence type="ECO:0000256" key="4">
    <source>
        <dbReference type="ARBA" id="ARBA00022692"/>
    </source>
</evidence>
<evidence type="ECO:0000256" key="1">
    <source>
        <dbReference type="ARBA" id="ARBA00004651"/>
    </source>
</evidence>
<keyword evidence="3" id="KW-0813">Transport</keyword>
<protein>
    <submittedName>
        <fullName evidence="9">MFS transporter</fullName>
    </submittedName>
</protein>
<name>A0ABT8KFZ4_9MICO</name>
<dbReference type="SUPFAM" id="SSF103473">
    <property type="entry name" value="MFS general substrate transporter"/>
    <property type="match status" value="1"/>
</dbReference>
<sequence length="473" mass="49938">MTNASPEAAPKTASNAVQYQVKTRAMRRYITFYSLASLGIALLWGSLLAILVPLQVQGIEFHRIFTGADSGVDLQALTTLQSKVAAGTVTPDPDQQRQLGLLAEFNSSRATSLSIVSSVGVLLGMLLAPIIGLLSDRTKSRWGRRAPWIAAGGIGGTALICLMPVAPTIAVMVVIWSLLQVLVGVAQGPLTATVADRVPEARIGVVSGISGLASYFGAIVGAVAAGSLFASIGLAAYFPIGILLLLTTMAFVLFARDNTSREMITKPLRFKSVVKSYGVALGDADYRWAWISKVLLYLGYGISSVYSLYMLQSYISPALSATQAAQTAPLLQFAALPTTLLAMFVSGRWSDKIKRRKPFVVAAGLLMAGSFLIPFISPTLPAMFIQVMVTGLGYGTFVVVDQALFIDVLPDKEAAGRDLGLSSLGQNLGNALGPIVAGAVVGIFAGAYAPVWPIAFVLVTIASLLVLRVKRVR</sequence>
<dbReference type="EMBL" id="JAROCF010000001">
    <property type="protein sequence ID" value="MDN4616353.1"/>
    <property type="molecule type" value="Genomic_DNA"/>
</dbReference>
<dbReference type="PANTHER" id="PTHR23528">
    <property type="match status" value="1"/>
</dbReference>
<comment type="similarity">
    <text evidence="2">Belongs to the major facilitator superfamily. Folate-biopterin transporter (TC 2.A.71) family.</text>
</comment>
<feature type="transmembrane region" description="Helical" evidence="7">
    <location>
        <begin position="171"/>
        <end position="191"/>
    </location>
</feature>
<evidence type="ECO:0000256" key="7">
    <source>
        <dbReference type="SAM" id="Phobius"/>
    </source>
</evidence>
<dbReference type="InterPro" id="IPR036259">
    <property type="entry name" value="MFS_trans_sf"/>
</dbReference>
<proteinExistence type="inferred from homology"/>